<proteinExistence type="predicted"/>
<dbReference type="Proteomes" id="UP000055024">
    <property type="component" value="Unassembled WGS sequence"/>
</dbReference>
<keyword evidence="2" id="KW-1185">Reference proteome</keyword>
<accession>A0A0V1DKP1</accession>
<evidence type="ECO:0000313" key="1">
    <source>
        <dbReference type="EMBL" id="KRY62119.1"/>
    </source>
</evidence>
<dbReference type="EMBL" id="JYDP01010090">
    <property type="protein sequence ID" value="KRY62119.1"/>
    <property type="molecule type" value="Genomic_DNA"/>
</dbReference>
<name>A0A0V1DKP1_9BILA</name>
<evidence type="ECO:0000313" key="2">
    <source>
        <dbReference type="Proteomes" id="UP000055024"/>
    </source>
</evidence>
<sequence>MVLLTFSSCGIEFVFIYANSYSGTYIGVMHNLDF</sequence>
<gene>
    <name evidence="1" type="ORF">T11_3699</name>
</gene>
<protein>
    <submittedName>
        <fullName evidence="1">Uncharacterized protein</fullName>
    </submittedName>
</protein>
<organism evidence="1 2">
    <name type="scientific">Trichinella zimbabwensis</name>
    <dbReference type="NCBI Taxonomy" id="268475"/>
    <lineage>
        <taxon>Eukaryota</taxon>
        <taxon>Metazoa</taxon>
        <taxon>Ecdysozoa</taxon>
        <taxon>Nematoda</taxon>
        <taxon>Enoplea</taxon>
        <taxon>Dorylaimia</taxon>
        <taxon>Trichinellida</taxon>
        <taxon>Trichinellidae</taxon>
        <taxon>Trichinella</taxon>
    </lineage>
</organism>
<comment type="caution">
    <text evidence="1">The sequence shown here is derived from an EMBL/GenBank/DDBJ whole genome shotgun (WGS) entry which is preliminary data.</text>
</comment>
<dbReference type="AlphaFoldDB" id="A0A0V1DKP1"/>
<reference evidence="1 2" key="1">
    <citation type="submission" date="2015-01" db="EMBL/GenBank/DDBJ databases">
        <title>Evolution of Trichinella species and genotypes.</title>
        <authorList>
            <person name="Korhonen P.K."/>
            <person name="Edoardo P."/>
            <person name="Giuseppe L.R."/>
            <person name="Gasser R.B."/>
        </authorList>
    </citation>
    <scope>NUCLEOTIDE SEQUENCE [LARGE SCALE GENOMIC DNA]</scope>
    <source>
        <strain evidence="1">ISS1029</strain>
    </source>
</reference>